<proteinExistence type="predicted"/>
<comment type="caution">
    <text evidence="2">The sequence shown here is derived from an EMBL/GenBank/DDBJ whole genome shotgun (WGS) entry which is preliminary data.</text>
</comment>
<name>A0A9X1VHV4_9BACT</name>
<dbReference type="EMBL" id="JALBGC010000002">
    <property type="protein sequence ID" value="MCI1187205.1"/>
    <property type="molecule type" value="Genomic_DNA"/>
</dbReference>
<dbReference type="Proteomes" id="UP001139193">
    <property type="component" value="Unassembled WGS sequence"/>
</dbReference>
<accession>A0A9X1VHV4</accession>
<evidence type="ECO:0008006" key="4">
    <source>
        <dbReference type="Google" id="ProtNLM"/>
    </source>
</evidence>
<keyword evidence="1" id="KW-0732">Signal</keyword>
<evidence type="ECO:0000313" key="2">
    <source>
        <dbReference type="EMBL" id="MCI1187205.1"/>
    </source>
</evidence>
<feature type="chain" id="PRO_5040999943" description="Outer membrane protein beta-barrel domain-containing protein" evidence="1">
    <location>
        <begin position="30"/>
        <end position="303"/>
    </location>
</feature>
<feature type="signal peptide" evidence="1">
    <location>
        <begin position="1"/>
        <end position="29"/>
    </location>
</feature>
<evidence type="ECO:0000256" key="1">
    <source>
        <dbReference type="SAM" id="SignalP"/>
    </source>
</evidence>
<gene>
    <name evidence="2" type="ORF">MON38_07210</name>
</gene>
<dbReference type="RefSeq" id="WP_241935486.1">
    <property type="nucleotide sequence ID" value="NZ_JALBGC010000002.1"/>
</dbReference>
<sequence>MPRLPFHRRHLAAVATLLPALLAPTFVRAQAVGAEPATIETTRSFEVRGGYTGGRFSHSTDDFHSSISLFGGSGSSRTGFPVEHRYDGLMLGGDYVLAQHRPDRPSITTLRVGLDVLGAADRLRIGDGRRATVALLAAHPHFSFELQRHKWQTRVGVGMLVGRVGYYGQDQGFDLLATNTVVDTVNVVPTFSLEMNWNHWVQYEAGYGANGLLGLANPTYYGGLGTGFGPRSPLALVVGVSSAASLAYNQAVSSFAYSRLTLAPAGRPWQASAFATFGSAQYQRVALQVGYKLPQKGAPGAPR</sequence>
<reference evidence="2" key="1">
    <citation type="submission" date="2022-03" db="EMBL/GenBank/DDBJ databases">
        <title>Bacterial whole genome sequence for Hymenobacter sp. DH14.</title>
        <authorList>
            <person name="Le V."/>
        </authorList>
    </citation>
    <scope>NUCLEOTIDE SEQUENCE</scope>
    <source>
        <strain evidence="2">DH14</strain>
    </source>
</reference>
<dbReference type="AlphaFoldDB" id="A0A9X1VHV4"/>
<keyword evidence="3" id="KW-1185">Reference proteome</keyword>
<organism evidence="2 3">
    <name type="scientific">Hymenobacter cyanobacteriorum</name>
    <dbReference type="NCBI Taxonomy" id="2926463"/>
    <lineage>
        <taxon>Bacteria</taxon>
        <taxon>Pseudomonadati</taxon>
        <taxon>Bacteroidota</taxon>
        <taxon>Cytophagia</taxon>
        <taxon>Cytophagales</taxon>
        <taxon>Hymenobacteraceae</taxon>
        <taxon>Hymenobacter</taxon>
    </lineage>
</organism>
<protein>
    <recommendedName>
        <fullName evidence="4">Outer membrane protein beta-barrel domain-containing protein</fullName>
    </recommendedName>
</protein>
<evidence type="ECO:0000313" key="3">
    <source>
        <dbReference type="Proteomes" id="UP001139193"/>
    </source>
</evidence>